<keyword evidence="1" id="KW-0472">Membrane</keyword>
<evidence type="ECO:0000313" key="2">
    <source>
        <dbReference type="EMBL" id="KAK9875524.1"/>
    </source>
</evidence>
<feature type="transmembrane region" description="Helical" evidence="1">
    <location>
        <begin position="47"/>
        <end position="70"/>
    </location>
</feature>
<organism evidence="2 3">
    <name type="scientific">Henosepilachna vigintioctopunctata</name>
    <dbReference type="NCBI Taxonomy" id="420089"/>
    <lineage>
        <taxon>Eukaryota</taxon>
        <taxon>Metazoa</taxon>
        <taxon>Ecdysozoa</taxon>
        <taxon>Arthropoda</taxon>
        <taxon>Hexapoda</taxon>
        <taxon>Insecta</taxon>
        <taxon>Pterygota</taxon>
        <taxon>Neoptera</taxon>
        <taxon>Endopterygota</taxon>
        <taxon>Coleoptera</taxon>
        <taxon>Polyphaga</taxon>
        <taxon>Cucujiformia</taxon>
        <taxon>Coccinelloidea</taxon>
        <taxon>Coccinellidae</taxon>
        <taxon>Epilachninae</taxon>
        <taxon>Epilachnini</taxon>
        <taxon>Henosepilachna</taxon>
    </lineage>
</organism>
<dbReference type="Proteomes" id="UP001431783">
    <property type="component" value="Unassembled WGS sequence"/>
</dbReference>
<keyword evidence="1" id="KW-0812">Transmembrane</keyword>
<sequence>MLTLVLRIRSTKMSSQENTLRENSMDSLPAVKVEPLRPKTTSKAIRLLTVIAYGLSVSLAAIFLSIYYIFIWKDKTHISS</sequence>
<name>A0AAW1TXX3_9CUCU</name>
<evidence type="ECO:0000313" key="3">
    <source>
        <dbReference type="Proteomes" id="UP001431783"/>
    </source>
</evidence>
<evidence type="ECO:0008006" key="4">
    <source>
        <dbReference type="Google" id="ProtNLM"/>
    </source>
</evidence>
<protein>
    <recommendedName>
        <fullName evidence="4">Transmembrane protein INAFM2</fullName>
    </recommendedName>
</protein>
<keyword evidence="3" id="KW-1185">Reference proteome</keyword>
<evidence type="ECO:0000256" key="1">
    <source>
        <dbReference type="SAM" id="Phobius"/>
    </source>
</evidence>
<dbReference type="Pfam" id="PF15018">
    <property type="entry name" value="InaF-motif"/>
    <property type="match status" value="1"/>
</dbReference>
<comment type="caution">
    <text evidence="2">The sequence shown here is derived from an EMBL/GenBank/DDBJ whole genome shotgun (WGS) entry which is preliminary data.</text>
</comment>
<dbReference type="PANTHER" id="PTHR34929:SF1">
    <property type="entry name" value="INAF MOTIF CONTAINING 2"/>
    <property type="match status" value="1"/>
</dbReference>
<dbReference type="PANTHER" id="PTHR34929">
    <property type="entry name" value="ZGC:153157"/>
    <property type="match status" value="1"/>
</dbReference>
<reference evidence="2 3" key="1">
    <citation type="submission" date="2023-03" db="EMBL/GenBank/DDBJ databases">
        <title>Genome insight into feeding habits of ladybird beetles.</title>
        <authorList>
            <person name="Li H.-S."/>
            <person name="Huang Y.-H."/>
            <person name="Pang H."/>
        </authorList>
    </citation>
    <scope>NUCLEOTIDE SEQUENCE [LARGE SCALE GENOMIC DNA]</scope>
    <source>
        <strain evidence="2">SYSU_2023b</strain>
        <tissue evidence="2">Whole body</tissue>
    </source>
</reference>
<dbReference type="AlphaFoldDB" id="A0AAW1TXX3"/>
<keyword evidence="1" id="KW-1133">Transmembrane helix</keyword>
<dbReference type="InterPro" id="IPR029162">
    <property type="entry name" value="InaF-motif"/>
</dbReference>
<dbReference type="EMBL" id="JARQZJ010000033">
    <property type="protein sequence ID" value="KAK9875524.1"/>
    <property type="molecule type" value="Genomic_DNA"/>
</dbReference>
<gene>
    <name evidence="2" type="ORF">WA026_007913</name>
</gene>
<proteinExistence type="predicted"/>
<accession>A0AAW1TXX3</accession>